<feature type="domain" description="TonB-dependent receptor-like beta-barrel" evidence="14">
    <location>
        <begin position="263"/>
        <end position="689"/>
    </location>
</feature>
<dbReference type="GO" id="GO:0009279">
    <property type="term" value="C:cell outer membrane"/>
    <property type="evidence" value="ECO:0007669"/>
    <property type="project" value="UniProtKB-SubCell"/>
</dbReference>
<keyword evidence="7 11" id="KW-0798">TonB box</keyword>
<evidence type="ECO:0000256" key="5">
    <source>
        <dbReference type="ARBA" id="ARBA00022729"/>
    </source>
</evidence>
<dbReference type="PROSITE" id="PS52016">
    <property type="entry name" value="TONB_DEPENDENT_REC_3"/>
    <property type="match status" value="1"/>
</dbReference>
<evidence type="ECO:0000259" key="15">
    <source>
        <dbReference type="Pfam" id="PF07715"/>
    </source>
</evidence>
<reference evidence="16 17" key="1">
    <citation type="submission" date="2018-01" db="EMBL/GenBank/DDBJ databases">
        <title>Halomonas endophytica sp. nov., isolated from storage liquid in the stems of Populus euphratica.</title>
        <authorList>
            <person name="Chen C."/>
        </authorList>
    </citation>
    <scope>NUCLEOTIDE SEQUENCE [LARGE SCALE GENOMIC DNA]</scope>
    <source>
        <strain evidence="16 17">MC28</strain>
    </source>
</reference>
<dbReference type="RefSeq" id="WP_102651778.1">
    <property type="nucleotide sequence ID" value="NZ_PNRF01000007.1"/>
</dbReference>
<protein>
    <submittedName>
        <fullName evidence="16">TonB-dependent receptor</fullName>
    </submittedName>
</protein>
<keyword evidence="2 10" id="KW-0813">Transport</keyword>
<dbReference type="InterPro" id="IPR012910">
    <property type="entry name" value="Plug_dom"/>
</dbReference>
<accession>A0A2N7UAD0</accession>
<evidence type="ECO:0000256" key="1">
    <source>
        <dbReference type="ARBA" id="ARBA00004571"/>
    </source>
</evidence>
<sequence length="737" mass="81372">MLYPRRTALALAVAAATTTFAAHAQDAARLDSIVVTAGGFEQALREAPASISVVTREELEQQRFSNIAEAIANVPGVDVRSGVGKTGGLNVEIRGMPSAYTLILIDGRRQNAASDVTPNGFGETSTSFMPPLSAIERIEVIRGPMSTLYGSDAMGGVINIITRPVSDTWAGNVSVDTTFQEDRTASNSQNLNLYASGPLVEDTLGLQLRGRLFDRDSSDRLIEGASGRDPRPGEARIYSIGGRLTLTPDDTNEFWLDAERARQWYDNADGRLGNVDGTNPDNPGQTYGYEEWMRFNRDQVAIGHTSRFDLGTWDSSLMYHETETLGRTIPHPDTPPSTNNPEGNPGPPGTPHPQLPHSPIIRSERVLENIQTVFDTKFTAPVGDHMLTIGGQYLDAELTDGIAPDSYDESQWALFIENEWWMRDDLALTLGGRFEDHDAFGSHFTPRGYLVWNADASWTFKGGVSQGYKTPTLNQLRDGINQITGQGAALQIGNPDLQPEESTNYEIGAIYDNLAGFSAGITLFHTDFEDRIVTADQRVVSGHPTIPDGTYNQAVNVSEAETQGLELETRYRFAPDWEVRGGYTYTDTEITSEDGQGLVLSNAPKHKFTASLSWDITDRWTTSLDGEYYSSRERFPGGVPQPGGNPTNQQNYALYQQVGNKLDSYELFHLRSSYQLSDNVRLTGTIWNLFDKDFGKATTYEFNGETHAAYHYSQTAQSTNGTYLDRRSLWLSASYEF</sequence>
<dbReference type="CDD" id="cd01347">
    <property type="entry name" value="ligand_gated_channel"/>
    <property type="match status" value="1"/>
</dbReference>
<dbReference type="AlphaFoldDB" id="A0A2N7UAD0"/>
<evidence type="ECO:0000256" key="7">
    <source>
        <dbReference type="ARBA" id="ARBA00023077"/>
    </source>
</evidence>
<gene>
    <name evidence="16" type="ORF">C1H69_02170</name>
</gene>
<evidence type="ECO:0000256" key="8">
    <source>
        <dbReference type="ARBA" id="ARBA00023136"/>
    </source>
</evidence>
<keyword evidence="8 10" id="KW-0472">Membrane</keyword>
<evidence type="ECO:0000313" key="17">
    <source>
        <dbReference type="Proteomes" id="UP000235803"/>
    </source>
</evidence>
<keyword evidence="3 10" id="KW-1134">Transmembrane beta strand</keyword>
<feature type="domain" description="TonB-dependent receptor plug" evidence="15">
    <location>
        <begin position="44"/>
        <end position="157"/>
    </location>
</feature>
<evidence type="ECO:0000256" key="12">
    <source>
        <dbReference type="SAM" id="MobiDB-lite"/>
    </source>
</evidence>
<evidence type="ECO:0000259" key="14">
    <source>
        <dbReference type="Pfam" id="PF00593"/>
    </source>
</evidence>
<organism evidence="16 17">
    <name type="scientific">Billgrantia endophytica</name>
    <dbReference type="NCBI Taxonomy" id="2033802"/>
    <lineage>
        <taxon>Bacteria</taxon>
        <taxon>Pseudomonadati</taxon>
        <taxon>Pseudomonadota</taxon>
        <taxon>Gammaproteobacteria</taxon>
        <taxon>Oceanospirillales</taxon>
        <taxon>Halomonadaceae</taxon>
        <taxon>Billgrantia</taxon>
    </lineage>
</organism>
<dbReference type="SUPFAM" id="SSF56935">
    <property type="entry name" value="Porins"/>
    <property type="match status" value="1"/>
</dbReference>
<dbReference type="Gene3D" id="2.40.170.20">
    <property type="entry name" value="TonB-dependent receptor, beta-barrel domain"/>
    <property type="match status" value="1"/>
</dbReference>
<dbReference type="Pfam" id="PF00593">
    <property type="entry name" value="TonB_dep_Rec_b-barrel"/>
    <property type="match status" value="1"/>
</dbReference>
<evidence type="ECO:0000256" key="10">
    <source>
        <dbReference type="PROSITE-ProRule" id="PRU01360"/>
    </source>
</evidence>
<evidence type="ECO:0000256" key="13">
    <source>
        <dbReference type="SAM" id="SignalP"/>
    </source>
</evidence>
<dbReference type="GO" id="GO:0015344">
    <property type="term" value="F:siderophore uptake transmembrane transporter activity"/>
    <property type="evidence" value="ECO:0007669"/>
    <property type="project" value="TreeGrafter"/>
</dbReference>
<dbReference type="InterPro" id="IPR039426">
    <property type="entry name" value="TonB-dep_rcpt-like"/>
</dbReference>
<proteinExistence type="inferred from homology"/>
<keyword evidence="16" id="KW-0675">Receptor</keyword>
<dbReference type="OrthoDB" id="9764669at2"/>
<comment type="subcellular location">
    <subcellularLocation>
        <location evidence="1 10">Cell outer membrane</location>
        <topology evidence="1 10">Multi-pass membrane protein</topology>
    </subcellularLocation>
</comment>
<keyword evidence="4 10" id="KW-0812">Transmembrane</keyword>
<feature type="region of interest" description="Disordered" evidence="12">
    <location>
        <begin position="326"/>
        <end position="358"/>
    </location>
</feature>
<dbReference type="InterPro" id="IPR036942">
    <property type="entry name" value="Beta-barrel_TonB_sf"/>
</dbReference>
<evidence type="ECO:0000256" key="9">
    <source>
        <dbReference type="ARBA" id="ARBA00023237"/>
    </source>
</evidence>
<evidence type="ECO:0000256" key="2">
    <source>
        <dbReference type="ARBA" id="ARBA00022448"/>
    </source>
</evidence>
<dbReference type="Gene3D" id="2.170.130.10">
    <property type="entry name" value="TonB-dependent receptor, plug domain"/>
    <property type="match status" value="1"/>
</dbReference>
<dbReference type="EMBL" id="PNRF01000007">
    <property type="protein sequence ID" value="PMR77365.1"/>
    <property type="molecule type" value="Genomic_DNA"/>
</dbReference>
<feature type="chain" id="PRO_5014834604" evidence="13">
    <location>
        <begin position="25"/>
        <end position="737"/>
    </location>
</feature>
<feature type="compositionally biased region" description="Pro residues" evidence="12">
    <location>
        <begin position="344"/>
        <end position="356"/>
    </location>
</feature>
<evidence type="ECO:0000256" key="4">
    <source>
        <dbReference type="ARBA" id="ARBA00022692"/>
    </source>
</evidence>
<evidence type="ECO:0000256" key="6">
    <source>
        <dbReference type="ARBA" id="ARBA00023065"/>
    </source>
</evidence>
<evidence type="ECO:0000256" key="11">
    <source>
        <dbReference type="RuleBase" id="RU003357"/>
    </source>
</evidence>
<evidence type="ECO:0000256" key="3">
    <source>
        <dbReference type="ARBA" id="ARBA00022452"/>
    </source>
</evidence>
<keyword evidence="9 10" id="KW-0998">Cell outer membrane</keyword>
<dbReference type="InterPro" id="IPR037066">
    <property type="entry name" value="Plug_dom_sf"/>
</dbReference>
<dbReference type="PANTHER" id="PTHR30069">
    <property type="entry name" value="TONB-DEPENDENT OUTER MEMBRANE RECEPTOR"/>
    <property type="match status" value="1"/>
</dbReference>
<dbReference type="Pfam" id="PF07715">
    <property type="entry name" value="Plug"/>
    <property type="match status" value="1"/>
</dbReference>
<name>A0A2N7UAD0_9GAMM</name>
<evidence type="ECO:0000313" key="16">
    <source>
        <dbReference type="EMBL" id="PMR77365.1"/>
    </source>
</evidence>
<dbReference type="GO" id="GO:0044718">
    <property type="term" value="P:siderophore transmembrane transport"/>
    <property type="evidence" value="ECO:0007669"/>
    <property type="project" value="TreeGrafter"/>
</dbReference>
<keyword evidence="17" id="KW-1185">Reference proteome</keyword>
<dbReference type="InterPro" id="IPR000531">
    <property type="entry name" value="Beta-barrel_TonB"/>
</dbReference>
<comment type="similarity">
    <text evidence="10 11">Belongs to the TonB-dependent receptor family.</text>
</comment>
<keyword evidence="5 13" id="KW-0732">Signal</keyword>
<dbReference type="PANTHER" id="PTHR30069:SF53">
    <property type="entry name" value="COLICIN I RECEPTOR-RELATED"/>
    <property type="match status" value="1"/>
</dbReference>
<feature type="signal peptide" evidence="13">
    <location>
        <begin position="1"/>
        <end position="24"/>
    </location>
</feature>
<keyword evidence="6" id="KW-0406">Ion transport</keyword>
<dbReference type="Proteomes" id="UP000235803">
    <property type="component" value="Unassembled WGS sequence"/>
</dbReference>
<comment type="caution">
    <text evidence="16">The sequence shown here is derived from an EMBL/GenBank/DDBJ whole genome shotgun (WGS) entry which is preliminary data.</text>
</comment>